<accession>A0A0D2BBL0</accession>
<dbReference type="HOGENOM" id="CLU_071415_2_0_1"/>
<sequence>MSDDQVLDSSPIPSQVSVLFVCLGNICRSPMAEAVFRNISKYPANPLIAKVDSAGTGAYHVGSCPDPRTIKVLRKNGIEDYEHYARKVHAEDFDTFDWIFAMDADNLDDLKSMRNRARSRKGKAGSQGASTKEPKIMLFGDFGGRKNEEVIDPYYGADNGFDVAYEQMVRFSNGFIKHLENSKI</sequence>
<evidence type="ECO:0000259" key="9">
    <source>
        <dbReference type="SMART" id="SM00226"/>
    </source>
</evidence>
<dbReference type="OrthoDB" id="3388at2759"/>
<dbReference type="InterPro" id="IPR050438">
    <property type="entry name" value="LMW_PTPase"/>
</dbReference>
<dbReference type="SUPFAM" id="SSF52788">
    <property type="entry name" value="Phosphotyrosine protein phosphatases I"/>
    <property type="match status" value="1"/>
</dbReference>
<dbReference type="Proteomes" id="UP000053259">
    <property type="component" value="Unassembled WGS sequence"/>
</dbReference>
<evidence type="ECO:0000256" key="4">
    <source>
        <dbReference type="ARBA" id="ARBA00022490"/>
    </source>
</evidence>
<keyword evidence="5" id="KW-0378">Hydrolase</keyword>
<dbReference type="FunFam" id="3.40.50.2300:FF:000105">
    <property type="entry name" value="Low molecular weight phosphotyrosine protein"/>
    <property type="match status" value="1"/>
</dbReference>
<evidence type="ECO:0000313" key="10">
    <source>
        <dbReference type="EMBL" id="KIW08749.1"/>
    </source>
</evidence>
<evidence type="ECO:0000313" key="11">
    <source>
        <dbReference type="Proteomes" id="UP000053259"/>
    </source>
</evidence>
<organism evidence="10 11">
    <name type="scientific">Verruconis gallopava</name>
    <dbReference type="NCBI Taxonomy" id="253628"/>
    <lineage>
        <taxon>Eukaryota</taxon>
        <taxon>Fungi</taxon>
        <taxon>Dikarya</taxon>
        <taxon>Ascomycota</taxon>
        <taxon>Pezizomycotina</taxon>
        <taxon>Dothideomycetes</taxon>
        <taxon>Pleosporomycetidae</taxon>
        <taxon>Venturiales</taxon>
        <taxon>Sympoventuriaceae</taxon>
        <taxon>Verruconis</taxon>
    </lineage>
</organism>
<evidence type="ECO:0000256" key="3">
    <source>
        <dbReference type="ARBA" id="ARBA00011063"/>
    </source>
</evidence>
<feature type="active site" description="Nucleophile" evidence="8">
    <location>
        <position position="22"/>
    </location>
</feature>
<dbReference type="STRING" id="253628.A0A0D2BBL0"/>
<feature type="domain" description="Phosphotyrosine protein phosphatase I" evidence="9">
    <location>
        <begin position="16"/>
        <end position="178"/>
    </location>
</feature>
<dbReference type="InterPro" id="IPR036196">
    <property type="entry name" value="Ptyr_pPase_sf"/>
</dbReference>
<evidence type="ECO:0000256" key="8">
    <source>
        <dbReference type="PIRSR" id="PIRSR617867-1"/>
    </source>
</evidence>
<comment type="catalytic activity">
    <reaction evidence="1">
        <text>a phosphate monoester + H2O = an alcohol + phosphate</text>
        <dbReference type="Rhea" id="RHEA:15017"/>
        <dbReference type="ChEBI" id="CHEBI:15377"/>
        <dbReference type="ChEBI" id="CHEBI:30879"/>
        <dbReference type="ChEBI" id="CHEBI:43474"/>
        <dbReference type="ChEBI" id="CHEBI:67140"/>
        <dbReference type="EC" id="3.1.3.2"/>
    </reaction>
</comment>
<dbReference type="CDD" id="cd16343">
    <property type="entry name" value="LMWPTP"/>
    <property type="match status" value="1"/>
</dbReference>
<proteinExistence type="inferred from homology"/>
<dbReference type="RefSeq" id="XP_016218618.1">
    <property type="nucleotide sequence ID" value="XM_016353465.1"/>
</dbReference>
<evidence type="ECO:0000256" key="6">
    <source>
        <dbReference type="ARBA" id="ARBA00022912"/>
    </source>
</evidence>
<dbReference type="InParanoid" id="A0A0D2BBL0"/>
<dbReference type="FunCoup" id="A0A0D2BBL0">
    <property type="interactions" value="569"/>
</dbReference>
<dbReference type="GO" id="GO:0005737">
    <property type="term" value="C:cytoplasm"/>
    <property type="evidence" value="ECO:0007669"/>
    <property type="project" value="UniProtKB-SubCell"/>
</dbReference>
<gene>
    <name evidence="10" type="ORF">PV09_00687</name>
</gene>
<dbReference type="InterPro" id="IPR017867">
    <property type="entry name" value="Tyr_phospatase_low_mol_wt"/>
</dbReference>
<feature type="active site" description="Proton donor" evidence="8">
    <location>
        <position position="152"/>
    </location>
</feature>
<feature type="active site" evidence="8">
    <location>
        <position position="28"/>
    </location>
</feature>
<evidence type="ECO:0000256" key="5">
    <source>
        <dbReference type="ARBA" id="ARBA00022801"/>
    </source>
</evidence>
<dbReference type="Pfam" id="PF01451">
    <property type="entry name" value="LMWPc"/>
    <property type="match status" value="1"/>
</dbReference>
<dbReference type="PANTHER" id="PTHR11717:SF7">
    <property type="entry name" value="LOW MOLECULAR WEIGHT PHOSPHOTYROSINE PROTEIN PHOSPHATASE"/>
    <property type="match status" value="1"/>
</dbReference>
<keyword evidence="4" id="KW-0963">Cytoplasm</keyword>
<protein>
    <recommendedName>
        <fullName evidence="9">Phosphotyrosine protein phosphatase I domain-containing protein</fullName>
    </recommendedName>
</protein>
<dbReference type="AlphaFoldDB" id="A0A0D2BBL0"/>
<dbReference type="Gene3D" id="3.40.50.2300">
    <property type="match status" value="1"/>
</dbReference>
<keyword evidence="11" id="KW-1185">Reference proteome</keyword>
<dbReference type="EMBL" id="KN847530">
    <property type="protein sequence ID" value="KIW08749.1"/>
    <property type="molecule type" value="Genomic_DNA"/>
</dbReference>
<dbReference type="PRINTS" id="PR00719">
    <property type="entry name" value="LMWPTPASE"/>
</dbReference>
<dbReference type="VEuPathDB" id="FungiDB:PV09_00687"/>
<dbReference type="PANTHER" id="PTHR11717">
    <property type="entry name" value="LOW MOLECULAR WEIGHT PROTEIN TYROSINE PHOSPHATASE"/>
    <property type="match status" value="1"/>
</dbReference>
<name>A0A0D2BBL0_9PEZI</name>
<comment type="subcellular location">
    <subcellularLocation>
        <location evidence="2">Cytoplasm</location>
    </subcellularLocation>
</comment>
<dbReference type="SMART" id="SM00226">
    <property type="entry name" value="LMWPc"/>
    <property type="match status" value="1"/>
</dbReference>
<dbReference type="GO" id="GO:0004725">
    <property type="term" value="F:protein tyrosine phosphatase activity"/>
    <property type="evidence" value="ECO:0007669"/>
    <property type="project" value="UniProtKB-EC"/>
</dbReference>
<dbReference type="GO" id="GO:0003993">
    <property type="term" value="F:acid phosphatase activity"/>
    <property type="evidence" value="ECO:0007669"/>
    <property type="project" value="UniProtKB-EC"/>
</dbReference>
<keyword evidence="6" id="KW-0904">Protein phosphatase</keyword>
<dbReference type="GeneID" id="27308660"/>
<reference evidence="10 11" key="1">
    <citation type="submission" date="2015-01" db="EMBL/GenBank/DDBJ databases">
        <title>The Genome Sequence of Ochroconis gallopava CBS43764.</title>
        <authorList>
            <consortium name="The Broad Institute Genomics Platform"/>
            <person name="Cuomo C."/>
            <person name="de Hoog S."/>
            <person name="Gorbushina A."/>
            <person name="Stielow B."/>
            <person name="Teixiera M."/>
            <person name="Abouelleil A."/>
            <person name="Chapman S.B."/>
            <person name="Priest M."/>
            <person name="Young S.K."/>
            <person name="Wortman J."/>
            <person name="Nusbaum C."/>
            <person name="Birren B."/>
        </authorList>
    </citation>
    <scope>NUCLEOTIDE SEQUENCE [LARGE SCALE GENOMIC DNA]</scope>
    <source>
        <strain evidence="10 11">CBS 43764</strain>
    </source>
</reference>
<comment type="similarity">
    <text evidence="3">Belongs to the low molecular weight phosphotyrosine protein phosphatase family.</text>
</comment>
<comment type="catalytic activity">
    <reaction evidence="7">
        <text>O-phospho-L-tyrosyl-[protein] + H2O = L-tyrosyl-[protein] + phosphate</text>
        <dbReference type="Rhea" id="RHEA:10684"/>
        <dbReference type="Rhea" id="RHEA-COMP:10136"/>
        <dbReference type="Rhea" id="RHEA-COMP:20101"/>
        <dbReference type="ChEBI" id="CHEBI:15377"/>
        <dbReference type="ChEBI" id="CHEBI:43474"/>
        <dbReference type="ChEBI" id="CHEBI:46858"/>
        <dbReference type="ChEBI" id="CHEBI:61978"/>
        <dbReference type="EC" id="3.1.3.48"/>
    </reaction>
</comment>
<dbReference type="InterPro" id="IPR023485">
    <property type="entry name" value="Ptyr_pPase"/>
</dbReference>
<evidence type="ECO:0000256" key="1">
    <source>
        <dbReference type="ARBA" id="ARBA00000032"/>
    </source>
</evidence>
<evidence type="ECO:0000256" key="2">
    <source>
        <dbReference type="ARBA" id="ARBA00004496"/>
    </source>
</evidence>
<evidence type="ECO:0000256" key="7">
    <source>
        <dbReference type="ARBA" id="ARBA00051722"/>
    </source>
</evidence>